<keyword evidence="1" id="KW-0805">Transcription regulation</keyword>
<dbReference type="Proteomes" id="UP001164718">
    <property type="component" value="Chromosome"/>
</dbReference>
<feature type="domain" description="Helix-turn-helix type 11" evidence="3">
    <location>
        <begin position="6"/>
        <end position="64"/>
    </location>
</feature>
<dbReference type="Gene3D" id="1.10.10.10">
    <property type="entry name" value="Winged helix-like DNA-binding domain superfamily/Winged helix DNA-binding domain"/>
    <property type="match status" value="2"/>
</dbReference>
<dbReference type="EMBL" id="CP106878">
    <property type="protein sequence ID" value="WAA08966.1"/>
    <property type="molecule type" value="Genomic_DNA"/>
</dbReference>
<evidence type="ECO:0000259" key="3">
    <source>
        <dbReference type="Pfam" id="PF08279"/>
    </source>
</evidence>
<name>A0A9E8LTL8_9BACI</name>
<dbReference type="PANTHER" id="PTHR30185:SF18">
    <property type="entry name" value="TRANSCRIPTIONAL REGULATOR MTLR"/>
    <property type="match status" value="1"/>
</dbReference>
<dbReference type="InterPro" id="IPR050661">
    <property type="entry name" value="BglG_antiterminators"/>
</dbReference>
<feature type="domain" description="Helix-turn-helix type 11" evidence="3">
    <location>
        <begin position="92"/>
        <end position="147"/>
    </location>
</feature>
<evidence type="ECO:0000313" key="4">
    <source>
        <dbReference type="EMBL" id="WAA08966.1"/>
    </source>
</evidence>
<dbReference type="PANTHER" id="PTHR30185">
    <property type="entry name" value="CRYPTIC BETA-GLUCOSIDE BGL OPERON ANTITERMINATOR"/>
    <property type="match status" value="1"/>
</dbReference>
<dbReference type="InterPro" id="IPR036388">
    <property type="entry name" value="WH-like_DNA-bd_sf"/>
</dbReference>
<organism evidence="4 5">
    <name type="scientific">Fervidibacillus albus</name>
    <dbReference type="NCBI Taxonomy" id="2980026"/>
    <lineage>
        <taxon>Bacteria</taxon>
        <taxon>Bacillati</taxon>
        <taxon>Bacillota</taxon>
        <taxon>Bacilli</taxon>
        <taxon>Bacillales</taxon>
        <taxon>Bacillaceae</taxon>
        <taxon>Fervidibacillus</taxon>
    </lineage>
</organism>
<dbReference type="AlphaFoldDB" id="A0A9E8LTL8"/>
<dbReference type="KEGG" id="faf:OE104_10165"/>
<dbReference type="RefSeq" id="WP_275416750.1">
    <property type="nucleotide sequence ID" value="NZ_CP106878.1"/>
</dbReference>
<evidence type="ECO:0000256" key="1">
    <source>
        <dbReference type="ARBA" id="ARBA00023015"/>
    </source>
</evidence>
<dbReference type="Pfam" id="PF08279">
    <property type="entry name" value="HTH_11"/>
    <property type="match status" value="2"/>
</dbReference>
<sequence length="227" mass="26434">MYFRAREREILELLLHENRFITTQDIAKHLQVSARTILRELKNMDTILNKYALNIERKTSKGIRITGEKQKKRALLKDLKSTGFNDLSQNERKLRILHSLIHTDEPLKLFTLAEQLNVTTATISNDLDQMENLLASFDLTLVRKRGYGVELIGSEYGKRSILGSMILENLDEVKFLETMENPDDCSELFDILDENKIKTVERVLKKIQPTLLRSIAEFTHNRYNTKI</sequence>
<dbReference type="InterPro" id="IPR036390">
    <property type="entry name" value="WH_DNA-bd_sf"/>
</dbReference>
<reference evidence="4" key="1">
    <citation type="submission" date="2022-09" db="EMBL/GenBank/DDBJ databases">
        <title>Complete Genomes of Fervidibacillus albus and Fervidibacillus halotolerans isolated from tidal flat sediments.</title>
        <authorList>
            <person name="Kwon K.K."/>
            <person name="Yang S.-H."/>
            <person name="Park M.J."/>
            <person name="Oh H.-M."/>
        </authorList>
    </citation>
    <scope>NUCLEOTIDE SEQUENCE</scope>
    <source>
        <strain evidence="4">MEBiC13591</strain>
    </source>
</reference>
<keyword evidence="2" id="KW-0804">Transcription</keyword>
<protein>
    <submittedName>
        <fullName evidence="4">HTH domain-containing protein</fullName>
    </submittedName>
</protein>
<proteinExistence type="predicted"/>
<evidence type="ECO:0000256" key="2">
    <source>
        <dbReference type="ARBA" id="ARBA00023163"/>
    </source>
</evidence>
<evidence type="ECO:0000313" key="5">
    <source>
        <dbReference type="Proteomes" id="UP001164718"/>
    </source>
</evidence>
<gene>
    <name evidence="4" type="ORF">OE104_10165</name>
</gene>
<dbReference type="SUPFAM" id="SSF46785">
    <property type="entry name" value="Winged helix' DNA-binding domain"/>
    <property type="match status" value="2"/>
</dbReference>
<accession>A0A9E8LTL8</accession>
<dbReference type="InterPro" id="IPR013196">
    <property type="entry name" value="HTH_11"/>
</dbReference>
<keyword evidence="5" id="KW-1185">Reference proteome</keyword>